<keyword evidence="2 6" id="KW-0805">Transcription regulation</keyword>
<evidence type="ECO:0000256" key="5">
    <source>
        <dbReference type="ARBA" id="ARBA00023163"/>
    </source>
</evidence>
<evidence type="ECO:0000256" key="4">
    <source>
        <dbReference type="ARBA" id="ARBA00023125"/>
    </source>
</evidence>
<dbReference type="PANTHER" id="PTHR43133">
    <property type="entry name" value="RNA POLYMERASE ECF-TYPE SIGMA FACTO"/>
    <property type="match status" value="1"/>
</dbReference>
<dbReference type="PANTHER" id="PTHR43133:SF60">
    <property type="entry name" value="RNA POLYMERASE SIGMA FACTOR SIGV"/>
    <property type="match status" value="1"/>
</dbReference>
<dbReference type="InterPro" id="IPR039425">
    <property type="entry name" value="RNA_pol_sigma-70-like"/>
</dbReference>
<proteinExistence type="inferred from homology"/>
<evidence type="ECO:0000313" key="9">
    <source>
        <dbReference type="EMBL" id="TDR23868.1"/>
    </source>
</evidence>
<comment type="caution">
    <text evidence="9">The sequence shown here is derived from an EMBL/GenBank/DDBJ whole genome shotgun (WGS) entry which is preliminary data.</text>
</comment>
<dbReference type="InterPro" id="IPR036388">
    <property type="entry name" value="WH-like_DNA-bd_sf"/>
</dbReference>
<keyword evidence="10" id="KW-1185">Reference proteome</keyword>
<dbReference type="Proteomes" id="UP000295724">
    <property type="component" value="Unassembled WGS sequence"/>
</dbReference>
<dbReference type="InterPro" id="IPR013324">
    <property type="entry name" value="RNA_pol_sigma_r3/r4-like"/>
</dbReference>
<evidence type="ECO:0000256" key="3">
    <source>
        <dbReference type="ARBA" id="ARBA00023082"/>
    </source>
</evidence>
<dbReference type="GO" id="GO:0016987">
    <property type="term" value="F:sigma factor activity"/>
    <property type="evidence" value="ECO:0007669"/>
    <property type="project" value="UniProtKB-KW"/>
</dbReference>
<dbReference type="InterPro" id="IPR014284">
    <property type="entry name" value="RNA_pol_sigma-70_dom"/>
</dbReference>
<evidence type="ECO:0000256" key="2">
    <source>
        <dbReference type="ARBA" id="ARBA00023015"/>
    </source>
</evidence>
<dbReference type="InterPro" id="IPR000838">
    <property type="entry name" value="RNA_pol_sigma70_ECF_CS"/>
</dbReference>
<evidence type="ECO:0000259" key="8">
    <source>
        <dbReference type="Pfam" id="PF08281"/>
    </source>
</evidence>
<comment type="similarity">
    <text evidence="1 6">Belongs to the sigma-70 factor family. ECF subfamily.</text>
</comment>
<dbReference type="Gene3D" id="1.10.1740.10">
    <property type="match status" value="1"/>
</dbReference>
<dbReference type="SUPFAM" id="SSF88659">
    <property type="entry name" value="Sigma3 and sigma4 domains of RNA polymerase sigma factors"/>
    <property type="match status" value="1"/>
</dbReference>
<feature type="domain" description="RNA polymerase sigma factor 70 region 4 type 2" evidence="8">
    <location>
        <begin position="121"/>
        <end position="173"/>
    </location>
</feature>
<sequence length="183" mass="20839">MMNEIDDKTVKNATAGDKNAFRLIVLHYAQAVNRLAYRYTADASYAEDIAQETFIKAFQAIGRYQAQAKFSTWLLRITTNSAIDYLRKANRQMAQSLDEEGAQREITDHSMDTGDRLDLNRRLSDAMSDLSDVERLAITMKHHQGYSIDETAQVLNIKNNACKQTIFRAVQKLRKQLTTEVSA</sequence>
<dbReference type="Gene3D" id="1.10.10.10">
    <property type="entry name" value="Winged helix-like DNA-binding domain superfamily/Winged helix DNA-binding domain"/>
    <property type="match status" value="1"/>
</dbReference>
<dbReference type="InterPro" id="IPR007627">
    <property type="entry name" value="RNA_pol_sigma70_r2"/>
</dbReference>
<evidence type="ECO:0000256" key="6">
    <source>
        <dbReference type="RuleBase" id="RU000716"/>
    </source>
</evidence>
<keyword evidence="3 6" id="KW-0731">Sigma factor</keyword>
<organism evidence="9 10">
    <name type="scientific">Marinicella litoralis</name>
    <dbReference type="NCBI Taxonomy" id="644220"/>
    <lineage>
        <taxon>Bacteria</taxon>
        <taxon>Pseudomonadati</taxon>
        <taxon>Pseudomonadota</taxon>
        <taxon>Gammaproteobacteria</taxon>
        <taxon>Lysobacterales</taxon>
        <taxon>Marinicellaceae</taxon>
        <taxon>Marinicella</taxon>
    </lineage>
</organism>
<accession>A0A4R6Y411</accession>
<evidence type="ECO:0000256" key="1">
    <source>
        <dbReference type="ARBA" id="ARBA00010641"/>
    </source>
</evidence>
<evidence type="ECO:0000259" key="7">
    <source>
        <dbReference type="Pfam" id="PF04542"/>
    </source>
</evidence>
<dbReference type="PROSITE" id="PS01063">
    <property type="entry name" value="SIGMA70_ECF"/>
    <property type="match status" value="1"/>
</dbReference>
<dbReference type="EMBL" id="SNZB01000001">
    <property type="protein sequence ID" value="TDR23868.1"/>
    <property type="molecule type" value="Genomic_DNA"/>
</dbReference>
<dbReference type="AlphaFoldDB" id="A0A4R6Y411"/>
<protein>
    <recommendedName>
        <fullName evidence="6">RNA polymerase sigma factor</fullName>
    </recommendedName>
</protein>
<dbReference type="GO" id="GO:0003677">
    <property type="term" value="F:DNA binding"/>
    <property type="evidence" value="ECO:0007669"/>
    <property type="project" value="UniProtKB-KW"/>
</dbReference>
<dbReference type="CDD" id="cd06171">
    <property type="entry name" value="Sigma70_r4"/>
    <property type="match status" value="1"/>
</dbReference>
<keyword evidence="4 6" id="KW-0238">DNA-binding</keyword>
<dbReference type="NCBIfam" id="TIGR02937">
    <property type="entry name" value="sigma70-ECF"/>
    <property type="match status" value="1"/>
</dbReference>
<keyword evidence="5 6" id="KW-0804">Transcription</keyword>
<dbReference type="SUPFAM" id="SSF88946">
    <property type="entry name" value="Sigma2 domain of RNA polymerase sigma factors"/>
    <property type="match status" value="1"/>
</dbReference>
<gene>
    <name evidence="9" type="ORF">C8D91_0735</name>
</gene>
<evidence type="ECO:0000313" key="10">
    <source>
        <dbReference type="Proteomes" id="UP000295724"/>
    </source>
</evidence>
<dbReference type="GO" id="GO:0006352">
    <property type="term" value="P:DNA-templated transcription initiation"/>
    <property type="evidence" value="ECO:0007669"/>
    <property type="project" value="InterPro"/>
</dbReference>
<feature type="domain" description="RNA polymerase sigma-70 region 2" evidence="7">
    <location>
        <begin position="25"/>
        <end position="91"/>
    </location>
</feature>
<dbReference type="OrthoDB" id="9782108at2"/>
<reference evidence="9 10" key="1">
    <citation type="submission" date="2019-03" db="EMBL/GenBank/DDBJ databases">
        <title>Genomic Encyclopedia of Type Strains, Phase IV (KMG-IV): sequencing the most valuable type-strain genomes for metagenomic binning, comparative biology and taxonomic classification.</title>
        <authorList>
            <person name="Goeker M."/>
        </authorList>
    </citation>
    <scope>NUCLEOTIDE SEQUENCE [LARGE SCALE GENOMIC DNA]</scope>
    <source>
        <strain evidence="9 10">DSM 25488</strain>
    </source>
</reference>
<dbReference type="InterPro" id="IPR013325">
    <property type="entry name" value="RNA_pol_sigma_r2"/>
</dbReference>
<name>A0A4R6Y411_9GAMM</name>
<dbReference type="Pfam" id="PF08281">
    <property type="entry name" value="Sigma70_r4_2"/>
    <property type="match status" value="1"/>
</dbReference>
<dbReference type="Pfam" id="PF04542">
    <property type="entry name" value="Sigma70_r2"/>
    <property type="match status" value="1"/>
</dbReference>
<dbReference type="InterPro" id="IPR013249">
    <property type="entry name" value="RNA_pol_sigma70_r4_t2"/>
</dbReference>